<sequence length="65" mass="6894">MHIELRCARLGNSSMTITHRIVDADDASRLYSDGHVVMVWMNPATGKPVPLPATIRAAAAGHVGG</sequence>
<evidence type="ECO:0000313" key="1">
    <source>
        <dbReference type="EMBL" id="GGY17468.1"/>
    </source>
</evidence>
<dbReference type="Gene3D" id="3.10.129.10">
    <property type="entry name" value="Hotdog Thioesterase"/>
    <property type="match status" value="1"/>
</dbReference>
<protein>
    <recommendedName>
        <fullName evidence="3">Thioesterase</fullName>
    </recommendedName>
</protein>
<dbReference type="InterPro" id="IPR029069">
    <property type="entry name" value="HotDog_dom_sf"/>
</dbReference>
<dbReference type="Proteomes" id="UP000621898">
    <property type="component" value="Unassembled WGS sequence"/>
</dbReference>
<comment type="caution">
    <text evidence="1">The sequence shown here is derived from an EMBL/GenBank/DDBJ whole genome shotgun (WGS) entry which is preliminary data.</text>
</comment>
<dbReference type="SUPFAM" id="SSF54637">
    <property type="entry name" value="Thioesterase/thiol ester dehydrase-isomerase"/>
    <property type="match status" value="1"/>
</dbReference>
<accession>A0ABQ2ZM65</accession>
<reference evidence="2" key="1">
    <citation type="journal article" date="2019" name="Int. J. Syst. Evol. Microbiol.">
        <title>The Global Catalogue of Microorganisms (GCM) 10K type strain sequencing project: providing services to taxonomists for standard genome sequencing and annotation.</title>
        <authorList>
            <consortium name="The Broad Institute Genomics Platform"/>
            <consortium name="The Broad Institute Genome Sequencing Center for Infectious Disease"/>
            <person name="Wu L."/>
            <person name="Ma J."/>
        </authorList>
    </citation>
    <scope>NUCLEOTIDE SEQUENCE [LARGE SCALE GENOMIC DNA]</scope>
    <source>
        <strain evidence="2">KCTC 22232</strain>
    </source>
</reference>
<evidence type="ECO:0008006" key="3">
    <source>
        <dbReference type="Google" id="ProtNLM"/>
    </source>
</evidence>
<dbReference type="EMBL" id="BMXT01000001">
    <property type="protein sequence ID" value="GGY17468.1"/>
    <property type="molecule type" value="Genomic_DNA"/>
</dbReference>
<organism evidence="1 2">
    <name type="scientific">Rhodanobacter panaciterrae</name>
    <dbReference type="NCBI Taxonomy" id="490572"/>
    <lineage>
        <taxon>Bacteria</taxon>
        <taxon>Pseudomonadati</taxon>
        <taxon>Pseudomonadota</taxon>
        <taxon>Gammaproteobacteria</taxon>
        <taxon>Lysobacterales</taxon>
        <taxon>Rhodanobacteraceae</taxon>
        <taxon>Rhodanobacter</taxon>
    </lineage>
</organism>
<keyword evidence="2" id="KW-1185">Reference proteome</keyword>
<evidence type="ECO:0000313" key="2">
    <source>
        <dbReference type="Proteomes" id="UP000621898"/>
    </source>
</evidence>
<proteinExistence type="predicted"/>
<gene>
    <name evidence="1" type="ORF">GCM10008098_06400</name>
</gene>
<name>A0ABQ2ZM65_9GAMM</name>